<comment type="subunit">
    <text evidence="2 10">Homodimer.</text>
</comment>
<dbReference type="HOGENOM" id="CLU_082080_0_2_9"/>
<feature type="binding site" evidence="10">
    <location>
        <begin position="8"/>
        <end position="13"/>
    </location>
    <ligand>
        <name>substrate</name>
    </ligand>
</feature>
<dbReference type="eggNOG" id="COG0127">
    <property type="taxonomic scope" value="Bacteria"/>
</dbReference>
<keyword evidence="7 10" id="KW-0546">Nucleotide metabolism</keyword>
<dbReference type="GO" id="GO:0009117">
    <property type="term" value="P:nucleotide metabolic process"/>
    <property type="evidence" value="ECO:0007669"/>
    <property type="project" value="UniProtKB-KW"/>
</dbReference>
<dbReference type="InterPro" id="IPR020922">
    <property type="entry name" value="dITP/XTP_pyrophosphatase"/>
</dbReference>
<dbReference type="CDD" id="cd00515">
    <property type="entry name" value="HAM1"/>
    <property type="match status" value="1"/>
</dbReference>
<dbReference type="NCBIfam" id="NF011397">
    <property type="entry name" value="PRK14822.1"/>
    <property type="match status" value="1"/>
</dbReference>
<evidence type="ECO:0000256" key="8">
    <source>
        <dbReference type="ARBA" id="ARBA00051875"/>
    </source>
</evidence>
<feature type="binding site" evidence="10">
    <location>
        <position position="71"/>
    </location>
    <ligand>
        <name>substrate</name>
    </ligand>
</feature>
<comment type="cofactor">
    <cofactor evidence="10">
        <name>Mg(2+)</name>
        <dbReference type="ChEBI" id="CHEBI:18420"/>
    </cofactor>
    <text evidence="10">Binds 1 Mg(2+) ion per subunit.</text>
</comment>
<dbReference type="HAMAP" id="MF_01405">
    <property type="entry name" value="Non_canon_purine_NTPase"/>
    <property type="match status" value="1"/>
</dbReference>
<evidence type="ECO:0000256" key="9">
    <source>
        <dbReference type="ARBA" id="ARBA00052017"/>
    </source>
</evidence>
<dbReference type="SUPFAM" id="SSF52972">
    <property type="entry name" value="ITPase-like"/>
    <property type="match status" value="1"/>
</dbReference>
<evidence type="ECO:0000256" key="4">
    <source>
        <dbReference type="ARBA" id="ARBA00022741"/>
    </source>
</evidence>
<evidence type="ECO:0000256" key="2">
    <source>
        <dbReference type="ARBA" id="ARBA00011738"/>
    </source>
</evidence>
<dbReference type="InterPro" id="IPR029001">
    <property type="entry name" value="ITPase-like_fam"/>
</dbReference>
<evidence type="ECO:0000256" key="3">
    <source>
        <dbReference type="ARBA" id="ARBA00022723"/>
    </source>
</evidence>
<dbReference type="PANTHER" id="PTHR11067:SF9">
    <property type="entry name" value="INOSINE TRIPHOSPHATE PYROPHOSPHATASE"/>
    <property type="match status" value="1"/>
</dbReference>
<dbReference type="PANTHER" id="PTHR11067">
    <property type="entry name" value="INOSINE TRIPHOSPHATE PYROPHOSPHATASE/HAM1 PROTEIN"/>
    <property type="match status" value="1"/>
</dbReference>
<feature type="binding site" evidence="10">
    <location>
        <position position="70"/>
    </location>
    <ligand>
        <name>Mg(2+)</name>
        <dbReference type="ChEBI" id="CHEBI:18420"/>
    </ligand>
</feature>
<dbReference type="Proteomes" id="UP000000467">
    <property type="component" value="Chromosome"/>
</dbReference>
<dbReference type="GO" id="GO:0035870">
    <property type="term" value="F:dITP diphosphatase activity"/>
    <property type="evidence" value="ECO:0007669"/>
    <property type="project" value="UniProtKB-UniRule"/>
</dbReference>
<keyword evidence="13" id="KW-1185">Reference proteome</keyword>
<accession>K4LEZ2</accession>
<feature type="active site" description="Proton acceptor" evidence="10">
    <location>
        <position position="70"/>
    </location>
</feature>
<name>K4LEZ2_THEPS</name>
<evidence type="ECO:0000256" key="6">
    <source>
        <dbReference type="ARBA" id="ARBA00022842"/>
    </source>
</evidence>
<dbReference type="STRING" id="1089553.Tph_c04150"/>
<keyword evidence="6 10" id="KW-0460">Magnesium</keyword>
<dbReference type="FunFam" id="3.90.950.10:FF:000001">
    <property type="entry name" value="dITP/XTP pyrophosphatase"/>
    <property type="match status" value="1"/>
</dbReference>
<dbReference type="OrthoDB" id="9807456at2"/>
<comment type="function">
    <text evidence="10">Pyrophosphatase that catalyzes the hydrolysis of nucleoside triphosphates to their monophosphate derivatives, with a high preference for the non-canonical purine nucleotides XTP (xanthosine triphosphate), dITP (deoxyinosine triphosphate) and ITP. Seems to function as a house-cleaning enzyme that removes non-canonical purine nucleotides from the nucleotide pool, thus preventing their incorporation into DNA/RNA and avoiding chromosomal lesions.</text>
</comment>
<evidence type="ECO:0000313" key="12">
    <source>
        <dbReference type="EMBL" id="AFV10662.1"/>
    </source>
</evidence>
<comment type="similarity">
    <text evidence="1 10 11">Belongs to the HAM1 NTPase family.</text>
</comment>
<dbReference type="GO" id="GO:0005829">
    <property type="term" value="C:cytosol"/>
    <property type="evidence" value="ECO:0007669"/>
    <property type="project" value="TreeGrafter"/>
</dbReference>
<dbReference type="GO" id="GO:0017111">
    <property type="term" value="F:ribonucleoside triphosphate phosphatase activity"/>
    <property type="evidence" value="ECO:0007669"/>
    <property type="project" value="InterPro"/>
</dbReference>
<dbReference type="EMBL" id="CP003732">
    <property type="protein sequence ID" value="AFV10662.1"/>
    <property type="molecule type" value="Genomic_DNA"/>
</dbReference>
<evidence type="ECO:0000256" key="1">
    <source>
        <dbReference type="ARBA" id="ARBA00008023"/>
    </source>
</evidence>
<dbReference type="EC" id="3.6.1.66" evidence="10"/>
<comment type="catalytic activity">
    <reaction evidence="10">
        <text>ITP + H2O = IMP + diphosphate + H(+)</text>
        <dbReference type="Rhea" id="RHEA:29399"/>
        <dbReference type="ChEBI" id="CHEBI:15377"/>
        <dbReference type="ChEBI" id="CHEBI:15378"/>
        <dbReference type="ChEBI" id="CHEBI:33019"/>
        <dbReference type="ChEBI" id="CHEBI:58053"/>
        <dbReference type="ChEBI" id="CHEBI:61402"/>
        <dbReference type="EC" id="3.6.1.66"/>
    </reaction>
</comment>
<dbReference type="GO" id="GO:0000166">
    <property type="term" value="F:nucleotide binding"/>
    <property type="evidence" value="ECO:0007669"/>
    <property type="project" value="UniProtKB-KW"/>
</dbReference>
<dbReference type="NCBIfam" id="TIGR00042">
    <property type="entry name" value="RdgB/HAM1 family non-canonical purine NTP pyrophosphatase"/>
    <property type="match status" value="1"/>
</dbReference>
<feature type="binding site" evidence="10">
    <location>
        <position position="176"/>
    </location>
    <ligand>
        <name>substrate</name>
    </ligand>
</feature>
<dbReference type="InterPro" id="IPR002637">
    <property type="entry name" value="RdgB/HAM1"/>
</dbReference>
<evidence type="ECO:0000313" key="13">
    <source>
        <dbReference type="Proteomes" id="UP000000467"/>
    </source>
</evidence>
<dbReference type="Pfam" id="PF01725">
    <property type="entry name" value="Ham1p_like"/>
    <property type="match status" value="1"/>
</dbReference>
<gene>
    <name evidence="12" type="ordered locus">Tph_c04150</name>
</gene>
<dbReference type="GO" id="GO:0036220">
    <property type="term" value="F:ITP diphosphatase activity"/>
    <property type="evidence" value="ECO:0007669"/>
    <property type="project" value="UniProtKB-UniRule"/>
</dbReference>
<feature type="binding site" evidence="10">
    <location>
        <begin position="153"/>
        <end position="156"/>
    </location>
    <ligand>
        <name>substrate</name>
    </ligand>
</feature>
<reference evidence="12 13" key="1">
    <citation type="journal article" date="2012" name="BMC Genomics">
        <title>Genome-guided analysis of physiological and morphological traits of the fermentative acetate oxidizer Thermacetogenium phaeum.</title>
        <authorList>
            <person name="Oehler D."/>
            <person name="Poehlein A."/>
            <person name="Leimbach A."/>
            <person name="Muller N."/>
            <person name="Daniel R."/>
            <person name="Gottschalk G."/>
            <person name="Schink B."/>
        </authorList>
    </citation>
    <scope>NUCLEOTIDE SEQUENCE [LARGE SCALE GENOMIC DNA]</scope>
    <source>
        <strain evidence="13">ATCC BAA-254 / DSM 26808 / PB</strain>
    </source>
</reference>
<dbReference type="RefSeq" id="WP_015049580.1">
    <property type="nucleotide sequence ID" value="NC_018870.1"/>
</dbReference>
<dbReference type="KEGG" id="tpz:Tph_c04150"/>
<sequence length="197" mass="21479">MNKLVIASRNRGKIAEYGEMLRDLPVEILSLADFPDLPEVRETGRTFRENALIKARAAAAATGLIALADDSGLEVDYLNGAPGVYSSRYAGPEQNDEANNRKLLAALEGVPMARRGARFRCVIAIVTPEGREFLSEGVCDGRISLAPRGRAGFGYDPLFLVPSLGKTFAELGPEVKNRISHRAQALRAARDMLRRLI</sequence>
<feature type="binding site" evidence="10">
    <location>
        <begin position="181"/>
        <end position="182"/>
    </location>
    <ligand>
        <name>substrate</name>
    </ligand>
</feature>
<proteinExistence type="inferred from homology"/>
<keyword evidence="5 10" id="KW-0378">Hydrolase</keyword>
<evidence type="ECO:0000256" key="10">
    <source>
        <dbReference type="HAMAP-Rule" id="MF_01405"/>
    </source>
</evidence>
<keyword evidence="3 10" id="KW-0479">Metal-binding</keyword>
<dbReference type="GO" id="GO:0009146">
    <property type="term" value="P:purine nucleoside triphosphate catabolic process"/>
    <property type="evidence" value="ECO:0007669"/>
    <property type="project" value="UniProtKB-UniRule"/>
</dbReference>
<organism evidence="12 13">
    <name type="scientific">Thermacetogenium phaeum (strain ATCC BAA-254 / DSM 26808 / PB)</name>
    <dbReference type="NCBI Taxonomy" id="1089553"/>
    <lineage>
        <taxon>Bacteria</taxon>
        <taxon>Bacillati</taxon>
        <taxon>Bacillota</taxon>
        <taxon>Clostridia</taxon>
        <taxon>Thermoanaerobacterales</taxon>
        <taxon>Thermoanaerobacteraceae</taxon>
        <taxon>Thermacetogenium</taxon>
    </lineage>
</organism>
<evidence type="ECO:0000256" key="7">
    <source>
        <dbReference type="ARBA" id="ARBA00023080"/>
    </source>
</evidence>
<comment type="catalytic activity">
    <reaction evidence="9 10">
        <text>XTP + H2O = XMP + diphosphate + H(+)</text>
        <dbReference type="Rhea" id="RHEA:28610"/>
        <dbReference type="ChEBI" id="CHEBI:15377"/>
        <dbReference type="ChEBI" id="CHEBI:15378"/>
        <dbReference type="ChEBI" id="CHEBI:33019"/>
        <dbReference type="ChEBI" id="CHEBI:57464"/>
        <dbReference type="ChEBI" id="CHEBI:61314"/>
        <dbReference type="EC" id="3.6.1.66"/>
    </reaction>
</comment>
<dbReference type="AlphaFoldDB" id="K4LEZ2"/>
<evidence type="ECO:0000256" key="11">
    <source>
        <dbReference type="RuleBase" id="RU003781"/>
    </source>
</evidence>
<comment type="caution">
    <text evidence="10">Lacks conserved residue(s) required for the propagation of feature annotation.</text>
</comment>
<dbReference type="GO" id="GO:0046872">
    <property type="term" value="F:metal ion binding"/>
    <property type="evidence" value="ECO:0007669"/>
    <property type="project" value="UniProtKB-KW"/>
</dbReference>
<comment type="catalytic activity">
    <reaction evidence="8 10">
        <text>dITP + H2O = dIMP + diphosphate + H(+)</text>
        <dbReference type="Rhea" id="RHEA:28342"/>
        <dbReference type="ChEBI" id="CHEBI:15377"/>
        <dbReference type="ChEBI" id="CHEBI:15378"/>
        <dbReference type="ChEBI" id="CHEBI:33019"/>
        <dbReference type="ChEBI" id="CHEBI:61194"/>
        <dbReference type="ChEBI" id="CHEBI:61382"/>
        <dbReference type="EC" id="3.6.1.66"/>
    </reaction>
</comment>
<dbReference type="GO" id="GO:0036222">
    <property type="term" value="F:XTP diphosphatase activity"/>
    <property type="evidence" value="ECO:0007669"/>
    <property type="project" value="UniProtKB-UniRule"/>
</dbReference>
<dbReference type="Gene3D" id="3.90.950.10">
    <property type="match status" value="1"/>
</dbReference>
<keyword evidence="4 10" id="KW-0547">Nucleotide-binding</keyword>
<evidence type="ECO:0000256" key="5">
    <source>
        <dbReference type="ARBA" id="ARBA00022801"/>
    </source>
</evidence>
<protein>
    <recommendedName>
        <fullName evidence="10">dITP/XTP pyrophosphatase</fullName>
        <ecNumber evidence="10">3.6.1.66</ecNumber>
    </recommendedName>
    <alternativeName>
        <fullName evidence="10">Non-canonical purine NTP pyrophosphatase</fullName>
    </alternativeName>
    <alternativeName>
        <fullName evidence="10">Non-standard purine NTP pyrophosphatase</fullName>
    </alternativeName>
    <alternativeName>
        <fullName evidence="10">Nucleoside-triphosphate diphosphatase</fullName>
    </alternativeName>
    <alternativeName>
        <fullName evidence="10">Nucleoside-triphosphate pyrophosphatase</fullName>
        <shortName evidence="10">NTPase</shortName>
    </alternativeName>
</protein>